<feature type="chain" id="PRO_5046487408" evidence="2">
    <location>
        <begin position="17"/>
        <end position="147"/>
    </location>
</feature>
<name>A0ABY7VJ84_9GAMM</name>
<dbReference type="Proteomes" id="UP001215231">
    <property type="component" value="Chromosome"/>
</dbReference>
<evidence type="ECO:0000313" key="4">
    <source>
        <dbReference type="Proteomes" id="UP001215231"/>
    </source>
</evidence>
<evidence type="ECO:0000256" key="2">
    <source>
        <dbReference type="SAM" id="SignalP"/>
    </source>
</evidence>
<keyword evidence="2" id="KW-0732">Signal</keyword>
<feature type="signal peptide" evidence="2">
    <location>
        <begin position="1"/>
        <end position="16"/>
    </location>
</feature>
<feature type="transmembrane region" description="Helical" evidence="1">
    <location>
        <begin position="126"/>
        <end position="144"/>
    </location>
</feature>
<evidence type="ECO:0000313" key="3">
    <source>
        <dbReference type="EMBL" id="WDE13817.1"/>
    </source>
</evidence>
<keyword evidence="1" id="KW-1133">Transmembrane helix</keyword>
<feature type="transmembrane region" description="Helical" evidence="1">
    <location>
        <begin position="67"/>
        <end position="89"/>
    </location>
</feature>
<protein>
    <submittedName>
        <fullName evidence="3">DMT family transporter</fullName>
    </submittedName>
</protein>
<feature type="transmembrane region" description="Helical" evidence="1">
    <location>
        <begin position="33"/>
        <end position="55"/>
    </location>
</feature>
<sequence>MIYLSLLALIAGAAIATQTSMNAQLGVMLKNPLLATSVAFVSSIFFTLCGVLLVNREIPSVDMVREVPVYLWFTGGAFSAFGLGCFYYLIPKMGIGAMLSAALTGQLLLAMVAGHFGWFDLPVKPITLAKLAGVVALISGIVLINRG</sequence>
<dbReference type="PANTHER" id="PTHR34821:SF2">
    <property type="entry name" value="INNER MEMBRANE PROTEIN YDCZ"/>
    <property type="match status" value="1"/>
</dbReference>
<dbReference type="RefSeq" id="WP_274054257.1">
    <property type="nucleotide sequence ID" value="NZ_CP059693.1"/>
</dbReference>
<organism evidence="3 4">
    <name type="scientific">Thalassomonas haliotis</name>
    <dbReference type="NCBI Taxonomy" id="485448"/>
    <lineage>
        <taxon>Bacteria</taxon>
        <taxon>Pseudomonadati</taxon>
        <taxon>Pseudomonadota</taxon>
        <taxon>Gammaproteobacteria</taxon>
        <taxon>Alteromonadales</taxon>
        <taxon>Colwelliaceae</taxon>
        <taxon>Thalassomonas</taxon>
    </lineage>
</organism>
<accession>A0ABY7VJ84</accession>
<keyword evidence="4" id="KW-1185">Reference proteome</keyword>
<dbReference type="PANTHER" id="PTHR34821">
    <property type="entry name" value="INNER MEMBRANE PROTEIN YDCZ"/>
    <property type="match status" value="1"/>
</dbReference>
<proteinExistence type="predicted"/>
<feature type="transmembrane region" description="Helical" evidence="1">
    <location>
        <begin position="95"/>
        <end position="119"/>
    </location>
</feature>
<dbReference type="InterPro" id="IPR006750">
    <property type="entry name" value="YdcZ"/>
</dbReference>
<dbReference type="Pfam" id="PF04657">
    <property type="entry name" value="DMT_YdcZ"/>
    <property type="match status" value="1"/>
</dbReference>
<gene>
    <name evidence="3" type="ORF">H3N35_10485</name>
</gene>
<dbReference type="EMBL" id="CP059693">
    <property type="protein sequence ID" value="WDE13817.1"/>
    <property type="molecule type" value="Genomic_DNA"/>
</dbReference>
<evidence type="ECO:0000256" key="1">
    <source>
        <dbReference type="SAM" id="Phobius"/>
    </source>
</evidence>
<reference evidence="3 4" key="1">
    <citation type="journal article" date="2022" name="Mar. Drugs">
        <title>Bioassay-Guided Fractionation Leads to the Detection of Cholic Acid Generated by the Rare Thalassomonas sp.</title>
        <authorList>
            <person name="Pheiffer F."/>
            <person name="Schneider Y.K."/>
            <person name="Hansen E.H."/>
            <person name="Andersen J.H."/>
            <person name="Isaksson J."/>
            <person name="Busche T."/>
            <person name="R C."/>
            <person name="Kalinowski J."/>
            <person name="Zyl L.V."/>
            <person name="Trindade M."/>
        </authorList>
    </citation>
    <scope>NUCLEOTIDE SEQUENCE [LARGE SCALE GENOMIC DNA]</scope>
    <source>
        <strain evidence="3 4">A5K-61T</strain>
    </source>
</reference>
<keyword evidence="1" id="KW-0812">Transmembrane</keyword>
<keyword evidence="1" id="KW-0472">Membrane</keyword>